<keyword evidence="2" id="KW-1185">Reference proteome</keyword>
<name>A0ACB8ET06_9SAUR</name>
<sequence length="145" mass="16546">MVSAAVAEVQKTIQRLTAEISKKDSRFQAISISDVHHENLKVLAPSQFLVTIPLVGLTGYKQRQVRHWRYYTLHGAKLLSPVRDPEELQQWLEVEQFSTSLPLWHETDVNIEGDLVPARVLAVFRDLVEKSIHGCTLMGLFPLQF</sequence>
<organism evidence="1 2">
    <name type="scientific">Sphaerodactylus townsendi</name>
    <dbReference type="NCBI Taxonomy" id="933632"/>
    <lineage>
        <taxon>Eukaryota</taxon>
        <taxon>Metazoa</taxon>
        <taxon>Chordata</taxon>
        <taxon>Craniata</taxon>
        <taxon>Vertebrata</taxon>
        <taxon>Euteleostomi</taxon>
        <taxon>Lepidosauria</taxon>
        <taxon>Squamata</taxon>
        <taxon>Bifurcata</taxon>
        <taxon>Gekkota</taxon>
        <taxon>Sphaerodactylidae</taxon>
        <taxon>Sphaerodactylus</taxon>
    </lineage>
</organism>
<accession>A0ACB8ET06</accession>
<evidence type="ECO:0000313" key="1">
    <source>
        <dbReference type="EMBL" id="KAH7995703.1"/>
    </source>
</evidence>
<evidence type="ECO:0000313" key="2">
    <source>
        <dbReference type="Proteomes" id="UP000827872"/>
    </source>
</evidence>
<reference evidence="1" key="1">
    <citation type="submission" date="2021-08" db="EMBL/GenBank/DDBJ databases">
        <title>The first chromosome-level gecko genome reveals the dynamic sex chromosomes of Neotropical dwarf geckos (Sphaerodactylidae: Sphaerodactylus).</title>
        <authorList>
            <person name="Pinto B.J."/>
            <person name="Keating S.E."/>
            <person name="Gamble T."/>
        </authorList>
    </citation>
    <scope>NUCLEOTIDE SEQUENCE</scope>
    <source>
        <strain evidence="1">TG3544</strain>
    </source>
</reference>
<protein>
    <submittedName>
        <fullName evidence="1">Uncharacterized protein</fullName>
    </submittedName>
</protein>
<proteinExistence type="predicted"/>
<gene>
    <name evidence="1" type="ORF">K3G42_027742</name>
</gene>
<comment type="caution">
    <text evidence="1">The sequence shown here is derived from an EMBL/GenBank/DDBJ whole genome shotgun (WGS) entry which is preliminary data.</text>
</comment>
<dbReference type="Proteomes" id="UP000827872">
    <property type="component" value="Linkage Group LG07"/>
</dbReference>
<dbReference type="EMBL" id="CM037620">
    <property type="protein sequence ID" value="KAH7995703.1"/>
    <property type="molecule type" value="Genomic_DNA"/>
</dbReference>